<sequence>MEDGKSNYSCPKKAFLSRLSTDSDLSNHSPSDGGQKSDTERKSSGAELLAFNGILSNLSTAASFGERRRSSIGHQRVDSISQMSLPDDLQINFSELDDTGSIQLDDIDLTYSPSPDVDLTTADIRALEQGKDGDSQLQRITSSISSTTGAPQYAPQLAQEKVDNGMPVKVNMDDIGELGITKVKEEEPEIPDYNFEGDGWKMNAQQVSTVGSSGQGLKKRKAVSPRKTNKQKHLQNIACQVCGDIAAGFYCGAYICEACKKFYMRAYKQDKLKYVCLRDKKCVITKESRVQCQYCRYQKCTQLNMYCPKQGDSESGKDMHMSEIPCRVCSAPSSGFHFGAITCEGCKGFFRRMAKEREAEKYQCNKSGNCEINMITRNLCKACRYQACIRAGMCVEDGYPVPLETGLGRVKEEPLDNTDDYLEREKSSDTYSWDQWANEFQMPVSTSNQESLSEDQFLPTIASTVFTSCANPPLVSISQTSGSANFQTPTSSSTVDSSVLQSREPSLDSSSQKNWTGYSFSPPNTSENPLSYSSGQMSAQTSRTSTPYSTSPQSFIRNTFSNNQFEAALGKKLLGDSNSKFQNANYAHFHHQKPVEIKKTFSMNFANNPVKLNLGYAPAYNPNQAPEPGFNMNRKDLNATPLETLPGNSNMRPVTSSQSFSPPAQRQPRAPQFTSQNSHMTQGFPTQEINRNSTYGSDPDMSEFIRKTVDAGKCLQLLNYRVFDTDINPTTSMDVDEIKALFKCNYMDPKEGNHIKSKADMSMFSTRESTWNYMMTNFHNNTYITIRFAKLVPEIHGLEDPQAVEALQSQISVALQYYEEETFQDGLTRYGILLVRVAELVQCLLQHNLAIGLLLTHNPTIKVPQLFHELIIESIKEGQK</sequence>
<feature type="compositionally biased region" description="Polar residues" evidence="10">
    <location>
        <begin position="646"/>
        <end position="661"/>
    </location>
</feature>
<accession>A0ABY7FEL2</accession>
<comment type="subcellular location">
    <subcellularLocation>
        <location evidence="1">Nucleus</location>
    </subcellularLocation>
</comment>
<organism evidence="12 13">
    <name type="scientific">Mya arenaria</name>
    <name type="common">Soft-shell clam</name>
    <dbReference type="NCBI Taxonomy" id="6604"/>
    <lineage>
        <taxon>Eukaryota</taxon>
        <taxon>Metazoa</taxon>
        <taxon>Spiralia</taxon>
        <taxon>Lophotrochozoa</taxon>
        <taxon>Mollusca</taxon>
        <taxon>Bivalvia</taxon>
        <taxon>Autobranchia</taxon>
        <taxon>Heteroconchia</taxon>
        <taxon>Euheterodonta</taxon>
        <taxon>Imparidentia</taxon>
        <taxon>Neoheterodontei</taxon>
        <taxon>Myida</taxon>
        <taxon>Myoidea</taxon>
        <taxon>Myidae</taxon>
        <taxon>Mya</taxon>
    </lineage>
</organism>
<keyword evidence="3" id="KW-0863">Zinc-finger</keyword>
<dbReference type="Proteomes" id="UP001164746">
    <property type="component" value="Chromosome 11"/>
</dbReference>
<evidence type="ECO:0000256" key="8">
    <source>
        <dbReference type="ARBA" id="ARBA00023170"/>
    </source>
</evidence>
<keyword evidence="2" id="KW-0479">Metal-binding</keyword>
<dbReference type="Gene3D" id="3.30.50.10">
    <property type="entry name" value="Erythroid Transcription Factor GATA-1, subunit A"/>
    <property type="match status" value="2"/>
</dbReference>
<dbReference type="PANTHER" id="PTHR45805">
    <property type="entry name" value="NUCLEAR HORMONE RECEPTOR HR3-RELATED"/>
    <property type="match status" value="1"/>
</dbReference>
<protein>
    <submittedName>
        <fullName evidence="12">HR3-like protein</fullName>
    </submittedName>
</protein>
<evidence type="ECO:0000256" key="10">
    <source>
        <dbReference type="SAM" id="MobiDB-lite"/>
    </source>
</evidence>
<feature type="region of interest" description="Disordered" evidence="10">
    <location>
        <begin position="645"/>
        <end position="698"/>
    </location>
</feature>
<dbReference type="EMBL" id="CP111022">
    <property type="protein sequence ID" value="WAR19437.1"/>
    <property type="molecule type" value="Genomic_DNA"/>
</dbReference>
<keyword evidence="13" id="KW-1185">Reference proteome</keyword>
<dbReference type="InterPro" id="IPR001628">
    <property type="entry name" value="Znf_hrmn_rcpt"/>
</dbReference>
<dbReference type="Pfam" id="PF00105">
    <property type="entry name" value="zf-C4"/>
    <property type="match status" value="2"/>
</dbReference>
<evidence type="ECO:0000259" key="11">
    <source>
        <dbReference type="PROSITE" id="PS51030"/>
    </source>
</evidence>
<dbReference type="SMART" id="SM00399">
    <property type="entry name" value="ZnF_C4"/>
    <property type="match status" value="2"/>
</dbReference>
<evidence type="ECO:0000313" key="13">
    <source>
        <dbReference type="Proteomes" id="UP001164746"/>
    </source>
</evidence>
<feature type="compositionally biased region" description="Polar residues" evidence="10">
    <location>
        <begin position="19"/>
        <end position="34"/>
    </location>
</feature>
<dbReference type="PROSITE" id="PS51030">
    <property type="entry name" value="NUCLEAR_REC_DBD_2"/>
    <property type="match status" value="2"/>
</dbReference>
<evidence type="ECO:0000256" key="7">
    <source>
        <dbReference type="ARBA" id="ARBA00023163"/>
    </source>
</evidence>
<feature type="compositionally biased region" description="Polar residues" evidence="10">
    <location>
        <begin position="500"/>
        <end position="539"/>
    </location>
</feature>
<dbReference type="SUPFAM" id="SSF48508">
    <property type="entry name" value="Nuclear receptor ligand-binding domain"/>
    <property type="match status" value="1"/>
</dbReference>
<evidence type="ECO:0000256" key="6">
    <source>
        <dbReference type="ARBA" id="ARBA00023125"/>
    </source>
</evidence>
<keyword evidence="6" id="KW-0238">DNA-binding</keyword>
<keyword evidence="5" id="KW-0805">Transcription regulation</keyword>
<evidence type="ECO:0000313" key="12">
    <source>
        <dbReference type="EMBL" id="WAR19437.1"/>
    </source>
</evidence>
<reference evidence="12" key="1">
    <citation type="submission" date="2022-11" db="EMBL/GenBank/DDBJ databases">
        <title>Centuries of genome instability and evolution in soft-shell clam transmissible cancer (bioRxiv).</title>
        <authorList>
            <person name="Hart S.F.M."/>
            <person name="Yonemitsu M.A."/>
            <person name="Giersch R.M."/>
            <person name="Beal B.F."/>
            <person name="Arriagada G."/>
            <person name="Davis B.W."/>
            <person name="Ostrander E.A."/>
            <person name="Goff S.P."/>
            <person name="Metzger M.J."/>
        </authorList>
    </citation>
    <scope>NUCLEOTIDE SEQUENCE</scope>
    <source>
        <strain evidence="12">MELC-2E11</strain>
        <tissue evidence="12">Siphon/mantle</tissue>
    </source>
</reference>
<evidence type="ECO:0000256" key="5">
    <source>
        <dbReference type="ARBA" id="ARBA00023015"/>
    </source>
</evidence>
<feature type="compositionally biased region" description="Low complexity" evidence="10">
    <location>
        <begin position="662"/>
        <end position="672"/>
    </location>
</feature>
<keyword evidence="9" id="KW-0539">Nucleus</keyword>
<evidence type="ECO:0000256" key="3">
    <source>
        <dbReference type="ARBA" id="ARBA00022771"/>
    </source>
</evidence>
<gene>
    <name evidence="12" type="ORF">MAR_001275</name>
</gene>
<dbReference type="InterPro" id="IPR013088">
    <property type="entry name" value="Znf_NHR/GATA"/>
</dbReference>
<feature type="region of interest" description="Disordered" evidence="10">
    <location>
        <begin position="19"/>
        <end position="43"/>
    </location>
</feature>
<dbReference type="PANTHER" id="PTHR45805:SF2">
    <property type="entry name" value="NUCLEAR HORMONE RECEPTOR HR3-RELATED"/>
    <property type="match status" value="1"/>
</dbReference>
<feature type="region of interest" description="Disordered" evidence="10">
    <location>
        <begin position="481"/>
        <end position="552"/>
    </location>
</feature>
<evidence type="ECO:0000256" key="4">
    <source>
        <dbReference type="ARBA" id="ARBA00022833"/>
    </source>
</evidence>
<feature type="compositionally biased region" description="Low complexity" evidence="10">
    <location>
        <begin position="490"/>
        <end position="499"/>
    </location>
</feature>
<proteinExistence type="predicted"/>
<dbReference type="Gene3D" id="1.10.565.10">
    <property type="entry name" value="Retinoid X Receptor"/>
    <property type="match status" value="1"/>
</dbReference>
<feature type="compositionally biased region" description="Polar residues" evidence="10">
    <location>
        <begin position="673"/>
        <end position="696"/>
    </location>
</feature>
<evidence type="ECO:0000256" key="2">
    <source>
        <dbReference type="ARBA" id="ARBA00022723"/>
    </source>
</evidence>
<dbReference type="PRINTS" id="PR00047">
    <property type="entry name" value="STROIDFINGER"/>
</dbReference>
<feature type="domain" description="Nuclear receptor" evidence="11">
    <location>
        <begin position="323"/>
        <end position="400"/>
    </location>
</feature>
<evidence type="ECO:0000256" key="9">
    <source>
        <dbReference type="ARBA" id="ARBA00023242"/>
    </source>
</evidence>
<dbReference type="SUPFAM" id="SSF57716">
    <property type="entry name" value="Glucocorticoid receptor-like (DNA-binding domain)"/>
    <property type="match status" value="2"/>
</dbReference>
<feature type="domain" description="Nuclear receptor" evidence="11">
    <location>
        <begin position="236"/>
        <end position="312"/>
    </location>
</feature>
<keyword evidence="4" id="KW-0862">Zinc</keyword>
<dbReference type="PROSITE" id="PS00031">
    <property type="entry name" value="NUCLEAR_REC_DBD_1"/>
    <property type="match status" value="1"/>
</dbReference>
<evidence type="ECO:0000256" key="1">
    <source>
        <dbReference type="ARBA" id="ARBA00004123"/>
    </source>
</evidence>
<dbReference type="CDD" id="cd06916">
    <property type="entry name" value="NR_DBD_like"/>
    <property type="match status" value="1"/>
</dbReference>
<feature type="compositionally biased region" description="Low complexity" evidence="10">
    <location>
        <begin position="540"/>
        <end position="552"/>
    </location>
</feature>
<dbReference type="InterPro" id="IPR035500">
    <property type="entry name" value="NHR-like_dom_sf"/>
</dbReference>
<keyword evidence="8" id="KW-0675">Receptor</keyword>
<name>A0ABY7FEL2_MYAAR</name>
<keyword evidence="7" id="KW-0804">Transcription</keyword>